<evidence type="ECO:0000313" key="2">
    <source>
        <dbReference type="EMBL" id="MFC4222041.1"/>
    </source>
</evidence>
<sequence length="451" mass="51852">MPNKKEFFTSGFKAMEVSDSTALIWTRLYGQATPNPIIHKKTDTHPSYPIDFNEEMALDSVDGGVFGAEGEVRFTLTNGYESKVSPWIKVTEEDDFTASHEFSSLKPDTQYEVTVESKGSGHKVDGYFRTAPIKTAEKSIHFTTSTCQFFWSYDDSLRGFKVYDAMNRMNPDFFVQTGDYVYYDRKGPMAKDIPKARHKWHAMDSWPSLVDFHLKAPMYMIKDDHDLLQDDISDKNKAYGKLSWSDGLKIWKENAPLRGEPYRTFQWGKDLQIWLVEGREFRCENNMDDGPEKTILGTPQRLWLEQTLKESDATFKILFSATPIVGPDSDRKKDNHANKSFKTEGDWMRGMLSQIDNVYIINGDRHWQYHSVDSATQVNEFGSGPVSNSHSQGWDQDDVRPQHRFLRVNGGFLGVKITRQSSRPEIEFTHYNVDGKEVYSAKFQAKGHLSK</sequence>
<dbReference type="InterPro" id="IPR052900">
    <property type="entry name" value="Phospholipid_Metab_Enz"/>
</dbReference>
<keyword evidence="3" id="KW-1185">Reference proteome</keyword>
<dbReference type="PANTHER" id="PTHR43606:SF1">
    <property type="entry name" value="PHOD-LIKE PHOSPHATASE METALLOPHOSPHATASE DOMAIN-CONTAINING PROTEIN"/>
    <property type="match status" value="1"/>
</dbReference>
<dbReference type="Proteomes" id="UP001595841">
    <property type="component" value="Unassembled WGS sequence"/>
</dbReference>
<evidence type="ECO:0000313" key="3">
    <source>
        <dbReference type="Proteomes" id="UP001595841"/>
    </source>
</evidence>
<protein>
    <submittedName>
        <fullName evidence="2">Alkaline phosphatase D family protein</fullName>
    </submittedName>
</protein>
<dbReference type="EMBL" id="JBHSCL010000011">
    <property type="protein sequence ID" value="MFC4222041.1"/>
    <property type="molecule type" value="Genomic_DNA"/>
</dbReference>
<name>A0ABV8PRT6_9FLAO</name>
<accession>A0ABV8PRT6</accession>
<proteinExistence type="predicted"/>
<dbReference type="PANTHER" id="PTHR43606">
    <property type="entry name" value="PHOSPHATASE, PUTATIVE (AFU_ORTHOLOGUE AFUA_6G08710)-RELATED"/>
    <property type="match status" value="1"/>
</dbReference>
<dbReference type="Gene3D" id="3.60.21.70">
    <property type="entry name" value="PhoD-like phosphatase"/>
    <property type="match status" value="1"/>
</dbReference>
<feature type="domain" description="PhoD-like phosphatase metallophosphatase" evidence="1">
    <location>
        <begin position="145"/>
        <end position="396"/>
    </location>
</feature>
<dbReference type="InterPro" id="IPR038607">
    <property type="entry name" value="PhoD-like_sf"/>
</dbReference>
<dbReference type="Pfam" id="PF09423">
    <property type="entry name" value="PhoD"/>
    <property type="match status" value="1"/>
</dbReference>
<dbReference type="InterPro" id="IPR029052">
    <property type="entry name" value="Metallo-depent_PP-like"/>
</dbReference>
<dbReference type="InterPro" id="IPR018946">
    <property type="entry name" value="PhoD-like_MPP"/>
</dbReference>
<reference evidence="3" key="1">
    <citation type="journal article" date="2019" name="Int. J. Syst. Evol. Microbiol.">
        <title>The Global Catalogue of Microorganisms (GCM) 10K type strain sequencing project: providing services to taxonomists for standard genome sequencing and annotation.</title>
        <authorList>
            <consortium name="The Broad Institute Genomics Platform"/>
            <consortium name="The Broad Institute Genome Sequencing Center for Infectious Disease"/>
            <person name="Wu L."/>
            <person name="Ma J."/>
        </authorList>
    </citation>
    <scope>NUCLEOTIDE SEQUENCE [LARGE SCALE GENOMIC DNA]</scope>
    <source>
        <strain evidence="3">CGMCC 1.15774</strain>
    </source>
</reference>
<organism evidence="2 3">
    <name type="scientific">Flagellimonas marina</name>
    <dbReference type="NCBI Taxonomy" id="1775168"/>
    <lineage>
        <taxon>Bacteria</taxon>
        <taxon>Pseudomonadati</taxon>
        <taxon>Bacteroidota</taxon>
        <taxon>Flavobacteriia</taxon>
        <taxon>Flavobacteriales</taxon>
        <taxon>Flavobacteriaceae</taxon>
        <taxon>Flagellimonas</taxon>
    </lineage>
</organism>
<gene>
    <name evidence="2" type="ORF">ACFOWS_17945</name>
</gene>
<dbReference type="RefSeq" id="WP_379767650.1">
    <property type="nucleotide sequence ID" value="NZ_JBHSCL010000011.1"/>
</dbReference>
<comment type="caution">
    <text evidence="2">The sequence shown here is derived from an EMBL/GenBank/DDBJ whole genome shotgun (WGS) entry which is preliminary data.</text>
</comment>
<dbReference type="SUPFAM" id="SSF56300">
    <property type="entry name" value="Metallo-dependent phosphatases"/>
    <property type="match status" value="1"/>
</dbReference>
<evidence type="ECO:0000259" key="1">
    <source>
        <dbReference type="Pfam" id="PF09423"/>
    </source>
</evidence>